<gene>
    <name evidence="1" type="ORF">J4573_34060</name>
</gene>
<name>A0A939PGC6_9ACTN</name>
<sequence>MESIHLQRVYDHEAAPEGAVFLVDRIWPRGVRKEDLKLDGWLQDAAPSNELRVWFGHIPERFGEFSQRYRAQLKAHPEAVQPIREAMEKGPVTLLYAAKDTEHNQAVVLRDYLTQTAG</sequence>
<evidence type="ECO:0000313" key="2">
    <source>
        <dbReference type="Proteomes" id="UP000669179"/>
    </source>
</evidence>
<evidence type="ECO:0000313" key="1">
    <source>
        <dbReference type="EMBL" id="MBO2452156.1"/>
    </source>
</evidence>
<dbReference type="AlphaFoldDB" id="A0A939PGC6"/>
<dbReference type="PANTHER" id="PTHR36849">
    <property type="entry name" value="CYTOPLASMIC PROTEIN-RELATED"/>
    <property type="match status" value="1"/>
</dbReference>
<dbReference type="EMBL" id="JAGEOJ010000015">
    <property type="protein sequence ID" value="MBO2452156.1"/>
    <property type="molecule type" value="Genomic_DNA"/>
</dbReference>
<organism evidence="1 2">
    <name type="scientific">Actinomadura barringtoniae</name>
    <dbReference type="NCBI Taxonomy" id="1427535"/>
    <lineage>
        <taxon>Bacteria</taxon>
        <taxon>Bacillati</taxon>
        <taxon>Actinomycetota</taxon>
        <taxon>Actinomycetes</taxon>
        <taxon>Streptosporangiales</taxon>
        <taxon>Thermomonosporaceae</taxon>
        <taxon>Actinomadura</taxon>
    </lineage>
</organism>
<dbReference type="RefSeq" id="WP_208260044.1">
    <property type="nucleotide sequence ID" value="NZ_JAGEOJ010000015.1"/>
</dbReference>
<comment type="caution">
    <text evidence="1">The sequence shown here is derived from an EMBL/GenBank/DDBJ whole genome shotgun (WGS) entry which is preliminary data.</text>
</comment>
<reference evidence="1" key="1">
    <citation type="submission" date="2021-03" db="EMBL/GenBank/DDBJ databases">
        <authorList>
            <person name="Kanchanasin P."/>
            <person name="Saeng-In P."/>
            <person name="Phongsopitanun W."/>
            <person name="Yuki M."/>
            <person name="Kudo T."/>
            <person name="Ohkuma M."/>
            <person name="Tanasupawat S."/>
        </authorList>
    </citation>
    <scope>NUCLEOTIDE SEQUENCE</scope>
    <source>
        <strain evidence="1">GKU 128</strain>
    </source>
</reference>
<dbReference type="Pfam" id="PF22752">
    <property type="entry name" value="DUF488-N3i"/>
    <property type="match status" value="1"/>
</dbReference>
<dbReference type="PANTHER" id="PTHR36849:SF1">
    <property type="entry name" value="CYTOPLASMIC PROTEIN"/>
    <property type="match status" value="1"/>
</dbReference>
<protein>
    <submittedName>
        <fullName evidence="1">DUF488 family protein</fullName>
    </submittedName>
</protein>
<accession>A0A939PGC6</accession>
<dbReference type="Proteomes" id="UP000669179">
    <property type="component" value="Unassembled WGS sequence"/>
</dbReference>
<dbReference type="InterPro" id="IPR052552">
    <property type="entry name" value="YeaO-like"/>
</dbReference>
<keyword evidence="2" id="KW-1185">Reference proteome</keyword>
<proteinExistence type="predicted"/>